<keyword evidence="1" id="KW-0863">Zinc-finger</keyword>
<evidence type="ECO:0000256" key="1">
    <source>
        <dbReference type="PROSITE-ProRule" id="PRU00047"/>
    </source>
</evidence>
<dbReference type="Pfam" id="PF00098">
    <property type="entry name" value="zf-CCHC"/>
    <property type="match status" value="1"/>
</dbReference>
<evidence type="ECO:0000259" key="4">
    <source>
        <dbReference type="PROSITE" id="PS50102"/>
    </source>
</evidence>
<dbReference type="InterPro" id="IPR036875">
    <property type="entry name" value="Znf_CCHC_sf"/>
</dbReference>
<dbReference type="InterPro" id="IPR001878">
    <property type="entry name" value="Znf_CCHC"/>
</dbReference>
<proteinExistence type="predicted"/>
<evidence type="ECO:0000313" key="7">
    <source>
        <dbReference type="Proteomes" id="UP000188354"/>
    </source>
</evidence>
<dbReference type="AlphaFoldDB" id="A0A1J7FVY8"/>
<sequence>MPRYEDRYGNTRLYVGRLSSRTRSRDLERVFNRYGRVRYVDVKNDYAFVEFSDHRDADEAIYQLDGHDVDGSRLIVEFAKGVPRGSQVPHGSREYLGWGPAPGSGCCFNCGLGGHWARDCKAGDWKNKCYRCGERDVKGIIHAHPSGHVLLVVVEAGIEDTVETAATGWPDGKMGLTTAMVLERRVEALRAHENDSRSPRDDDCSPRDDDRSRSPRDDDRSPRDDDHGPRDDDDNHHGSPKGSRTP</sequence>
<organism evidence="6 7">
    <name type="scientific">Lupinus angustifolius</name>
    <name type="common">Narrow-leaved blue lupine</name>
    <dbReference type="NCBI Taxonomy" id="3871"/>
    <lineage>
        <taxon>Eukaryota</taxon>
        <taxon>Viridiplantae</taxon>
        <taxon>Streptophyta</taxon>
        <taxon>Embryophyta</taxon>
        <taxon>Tracheophyta</taxon>
        <taxon>Spermatophyta</taxon>
        <taxon>Magnoliopsida</taxon>
        <taxon>eudicotyledons</taxon>
        <taxon>Gunneridae</taxon>
        <taxon>Pentapetalae</taxon>
        <taxon>rosids</taxon>
        <taxon>fabids</taxon>
        <taxon>Fabales</taxon>
        <taxon>Fabaceae</taxon>
        <taxon>Papilionoideae</taxon>
        <taxon>50 kb inversion clade</taxon>
        <taxon>genistoids sensu lato</taxon>
        <taxon>core genistoids</taxon>
        <taxon>Genisteae</taxon>
        <taxon>Lupinus</taxon>
    </lineage>
</organism>
<dbReference type="InterPro" id="IPR012677">
    <property type="entry name" value="Nucleotide-bd_a/b_plait_sf"/>
</dbReference>
<feature type="domain" description="CCHC-type" evidence="5">
    <location>
        <begin position="107"/>
        <end position="121"/>
    </location>
</feature>
<name>A0A1J7FVY8_LUPAN</name>
<evidence type="ECO:0000259" key="5">
    <source>
        <dbReference type="PROSITE" id="PS50158"/>
    </source>
</evidence>
<accession>A0A1J7FVY8</accession>
<protein>
    <submittedName>
        <fullName evidence="6">Uncharacterized protein</fullName>
    </submittedName>
</protein>
<feature type="compositionally biased region" description="Basic and acidic residues" evidence="3">
    <location>
        <begin position="190"/>
        <end position="237"/>
    </location>
</feature>
<evidence type="ECO:0000313" key="6">
    <source>
        <dbReference type="EMBL" id="OIV92127.1"/>
    </source>
</evidence>
<dbReference type="InterPro" id="IPR035979">
    <property type="entry name" value="RBD_domain_sf"/>
</dbReference>
<dbReference type="InterPro" id="IPR000504">
    <property type="entry name" value="RRM_dom"/>
</dbReference>
<dbReference type="FunFam" id="3.30.70.330:FF:000272">
    <property type="entry name" value="Serine/arginine-rich splicing factor RS2Z32"/>
    <property type="match status" value="1"/>
</dbReference>
<evidence type="ECO:0000256" key="2">
    <source>
        <dbReference type="PROSITE-ProRule" id="PRU00176"/>
    </source>
</evidence>
<dbReference type="GO" id="GO:0003723">
    <property type="term" value="F:RNA binding"/>
    <property type="evidence" value="ECO:0007669"/>
    <property type="project" value="UniProtKB-UniRule"/>
</dbReference>
<dbReference type="PROSITE" id="PS50102">
    <property type="entry name" value="RRM"/>
    <property type="match status" value="1"/>
</dbReference>
<gene>
    <name evidence="6" type="ORF">TanjilG_18699</name>
</gene>
<keyword evidence="2" id="KW-0694">RNA-binding</keyword>
<dbReference type="PANTHER" id="PTHR48038">
    <property type="entry name" value="RIBONUCLEOPROTEIN RB97D"/>
    <property type="match status" value="1"/>
</dbReference>
<dbReference type="PROSITE" id="PS50158">
    <property type="entry name" value="ZF_CCHC"/>
    <property type="match status" value="1"/>
</dbReference>
<keyword evidence="7" id="KW-1185">Reference proteome</keyword>
<dbReference type="SMART" id="SM00343">
    <property type="entry name" value="ZnF_C2HC"/>
    <property type="match status" value="1"/>
</dbReference>
<dbReference type="Gene3D" id="4.10.60.10">
    <property type="entry name" value="Zinc finger, CCHC-type"/>
    <property type="match status" value="1"/>
</dbReference>
<dbReference type="PANTHER" id="PTHR48038:SF1">
    <property type="entry name" value="RIBONUCLEOPROTEIN RB97D"/>
    <property type="match status" value="1"/>
</dbReference>
<feature type="region of interest" description="Disordered" evidence="3">
    <location>
        <begin position="190"/>
        <end position="246"/>
    </location>
</feature>
<feature type="domain" description="RRM" evidence="4">
    <location>
        <begin position="11"/>
        <end position="81"/>
    </location>
</feature>
<reference evidence="6 7" key="1">
    <citation type="journal article" date="2017" name="Plant Biotechnol. J.">
        <title>A comprehensive draft genome sequence for lupin (Lupinus angustifolius), an emerging health food: insights into plant-microbe interactions and legume evolution.</title>
        <authorList>
            <person name="Hane J.K."/>
            <person name="Ming Y."/>
            <person name="Kamphuis L.G."/>
            <person name="Nelson M.N."/>
            <person name="Garg G."/>
            <person name="Atkins C.A."/>
            <person name="Bayer P.E."/>
            <person name="Bravo A."/>
            <person name="Bringans S."/>
            <person name="Cannon S."/>
            <person name="Edwards D."/>
            <person name="Foley R."/>
            <person name="Gao L.L."/>
            <person name="Harrison M.J."/>
            <person name="Huang W."/>
            <person name="Hurgobin B."/>
            <person name="Li S."/>
            <person name="Liu C.W."/>
            <person name="McGrath A."/>
            <person name="Morahan G."/>
            <person name="Murray J."/>
            <person name="Weller J."/>
            <person name="Jian J."/>
            <person name="Singh K.B."/>
        </authorList>
    </citation>
    <scope>NUCLEOTIDE SEQUENCE [LARGE SCALE GENOMIC DNA]</scope>
    <source>
        <strain evidence="7">cv. Tanjil</strain>
        <tissue evidence="6">Whole plant</tissue>
    </source>
</reference>
<evidence type="ECO:0000256" key="3">
    <source>
        <dbReference type="SAM" id="MobiDB-lite"/>
    </source>
</evidence>
<dbReference type="STRING" id="3871.A0A1J7FVY8"/>
<dbReference type="Pfam" id="PF00076">
    <property type="entry name" value="RRM_1"/>
    <property type="match status" value="1"/>
</dbReference>
<dbReference type="Gene3D" id="3.30.70.330">
    <property type="match status" value="1"/>
</dbReference>
<dbReference type="EMBL" id="CM007379">
    <property type="protein sequence ID" value="OIV92127.1"/>
    <property type="molecule type" value="Genomic_DNA"/>
</dbReference>
<dbReference type="SUPFAM" id="SSF57756">
    <property type="entry name" value="Retrovirus zinc finger-like domains"/>
    <property type="match status" value="1"/>
</dbReference>
<keyword evidence="1" id="KW-0862">Zinc</keyword>
<dbReference type="SMART" id="SM00360">
    <property type="entry name" value="RRM"/>
    <property type="match status" value="1"/>
</dbReference>
<keyword evidence="1" id="KW-0479">Metal-binding</keyword>
<dbReference type="GO" id="GO:0008270">
    <property type="term" value="F:zinc ion binding"/>
    <property type="evidence" value="ECO:0007669"/>
    <property type="project" value="UniProtKB-KW"/>
</dbReference>
<dbReference type="Gramene" id="OIV92127">
    <property type="protein sequence ID" value="OIV92127"/>
    <property type="gene ID" value="TanjilG_18699"/>
</dbReference>
<dbReference type="SUPFAM" id="SSF54928">
    <property type="entry name" value="RNA-binding domain, RBD"/>
    <property type="match status" value="1"/>
</dbReference>
<dbReference type="Proteomes" id="UP000188354">
    <property type="component" value="Chromosome LG19"/>
</dbReference>